<dbReference type="Proteomes" id="UP000479710">
    <property type="component" value="Unassembled WGS sequence"/>
</dbReference>
<dbReference type="AlphaFoldDB" id="A0A6G1C117"/>
<protein>
    <submittedName>
        <fullName evidence="1">Uncharacterized protein</fullName>
    </submittedName>
</protein>
<dbReference type="EMBL" id="SPHZ02000011">
    <property type="protein sequence ID" value="KAF0893584.1"/>
    <property type="molecule type" value="Genomic_DNA"/>
</dbReference>
<accession>A0A6G1C117</accession>
<evidence type="ECO:0000313" key="1">
    <source>
        <dbReference type="EMBL" id="KAF0893584.1"/>
    </source>
</evidence>
<proteinExistence type="predicted"/>
<organism evidence="1 2">
    <name type="scientific">Oryza meyeriana var. granulata</name>
    <dbReference type="NCBI Taxonomy" id="110450"/>
    <lineage>
        <taxon>Eukaryota</taxon>
        <taxon>Viridiplantae</taxon>
        <taxon>Streptophyta</taxon>
        <taxon>Embryophyta</taxon>
        <taxon>Tracheophyta</taxon>
        <taxon>Spermatophyta</taxon>
        <taxon>Magnoliopsida</taxon>
        <taxon>Liliopsida</taxon>
        <taxon>Poales</taxon>
        <taxon>Poaceae</taxon>
        <taxon>BOP clade</taxon>
        <taxon>Oryzoideae</taxon>
        <taxon>Oryzeae</taxon>
        <taxon>Oryzinae</taxon>
        <taxon>Oryza</taxon>
        <taxon>Oryza meyeriana</taxon>
    </lineage>
</organism>
<keyword evidence="2" id="KW-1185">Reference proteome</keyword>
<reference evidence="1 2" key="1">
    <citation type="submission" date="2019-11" db="EMBL/GenBank/DDBJ databases">
        <title>Whole genome sequence of Oryza granulata.</title>
        <authorList>
            <person name="Li W."/>
        </authorList>
    </citation>
    <scope>NUCLEOTIDE SEQUENCE [LARGE SCALE GENOMIC DNA]</scope>
    <source>
        <strain evidence="2">cv. Menghai</strain>
        <tissue evidence="1">Leaf</tissue>
    </source>
</reference>
<evidence type="ECO:0000313" key="2">
    <source>
        <dbReference type="Proteomes" id="UP000479710"/>
    </source>
</evidence>
<name>A0A6G1C117_9ORYZ</name>
<gene>
    <name evidence="1" type="ORF">E2562_027310</name>
</gene>
<comment type="caution">
    <text evidence="1">The sequence shown here is derived from an EMBL/GenBank/DDBJ whole genome shotgun (WGS) entry which is preliminary data.</text>
</comment>
<sequence>MKGNPLPFHPSTVISPLLPSTLALARAPSPEEGYAYGKKMAPRLHHCQVSKMKSQRSGDLYS</sequence>